<feature type="compositionally biased region" description="Acidic residues" evidence="1">
    <location>
        <begin position="647"/>
        <end position="661"/>
    </location>
</feature>
<reference evidence="3" key="1">
    <citation type="submission" date="2017-09" db="EMBL/GenBank/DDBJ databases">
        <title>Contemporary evolution of a Lepidopteran species, Heliothis virescens, in response to modern agricultural practices.</title>
        <authorList>
            <person name="Fritz M.L."/>
            <person name="Deyonke A.M."/>
            <person name="Papanicolaou A."/>
            <person name="Micinski S."/>
            <person name="Westbrook J."/>
            <person name="Gould F."/>
        </authorList>
    </citation>
    <scope>NUCLEOTIDE SEQUENCE [LARGE SCALE GENOMIC DNA]</scope>
    <source>
        <strain evidence="3">HvINT-</strain>
        <tissue evidence="3">Whole body</tissue>
    </source>
</reference>
<comment type="caution">
    <text evidence="3">The sequence shown here is derived from an EMBL/GenBank/DDBJ whole genome shotgun (WGS) entry which is preliminary data.</text>
</comment>
<feature type="compositionally biased region" description="Basic and acidic residues" evidence="1">
    <location>
        <begin position="889"/>
        <end position="899"/>
    </location>
</feature>
<organism evidence="3">
    <name type="scientific">Heliothis virescens</name>
    <name type="common">Tobacco budworm moth</name>
    <dbReference type="NCBI Taxonomy" id="7102"/>
    <lineage>
        <taxon>Eukaryota</taxon>
        <taxon>Metazoa</taxon>
        <taxon>Ecdysozoa</taxon>
        <taxon>Arthropoda</taxon>
        <taxon>Hexapoda</taxon>
        <taxon>Insecta</taxon>
        <taxon>Pterygota</taxon>
        <taxon>Neoptera</taxon>
        <taxon>Endopterygota</taxon>
        <taxon>Lepidoptera</taxon>
        <taxon>Glossata</taxon>
        <taxon>Ditrysia</taxon>
        <taxon>Noctuoidea</taxon>
        <taxon>Noctuidae</taxon>
        <taxon>Heliothinae</taxon>
        <taxon>Heliothis</taxon>
    </lineage>
</organism>
<dbReference type="STRING" id="7102.A0A2A4J2C9"/>
<dbReference type="GO" id="GO:0003755">
    <property type="term" value="F:peptidyl-prolyl cis-trans isomerase activity"/>
    <property type="evidence" value="ECO:0007669"/>
    <property type="project" value="InterPro"/>
</dbReference>
<evidence type="ECO:0000313" key="3">
    <source>
        <dbReference type="EMBL" id="PCG65838.1"/>
    </source>
</evidence>
<feature type="compositionally biased region" description="Basic and acidic residues" evidence="1">
    <location>
        <begin position="802"/>
        <end position="816"/>
    </location>
</feature>
<name>A0A2A4J2C9_HELVI</name>
<feature type="compositionally biased region" description="Low complexity" evidence="1">
    <location>
        <begin position="527"/>
        <end position="538"/>
    </location>
</feature>
<proteinExistence type="predicted"/>
<feature type="compositionally biased region" description="Basic and acidic residues" evidence="1">
    <location>
        <begin position="845"/>
        <end position="854"/>
    </location>
</feature>
<dbReference type="PANTHER" id="PTHR11071:SF561">
    <property type="entry name" value="PEPTIDYL-PROLYL CIS-TRANS ISOMERASE D-RELATED"/>
    <property type="match status" value="1"/>
</dbReference>
<feature type="region of interest" description="Disordered" evidence="1">
    <location>
        <begin position="526"/>
        <end position="545"/>
    </location>
</feature>
<feature type="region of interest" description="Disordered" evidence="1">
    <location>
        <begin position="787"/>
        <end position="915"/>
    </location>
</feature>
<dbReference type="GO" id="GO:0005737">
    <property type="term" value="C:cytoplasm"/>
    <property type="evidence" value="ECO:0007669"/>
    <property type="project" value="TreeGrafter"/>
</dbReference>
<dbReference type="Gene3D" id="2.40.100.10">
    <property type="entry name" value="Cyclophilin-like"/>
    <property type="match status" value="1"/>
</dbReference>
<sequence length="1070" mass="123701">MSFFNPEIPLKEKIVTHHPWEKYIKDAYASTFKYGHNSAKNPVYPPPKKEKEPSVHRTKFTVIGNRTTKEFIYALDLVKGLHKYRWRYFETPVIQAVTGVEWSRVWNELKIKYGGPVYCLLSQVAVLMNDQFLGGVKELKELVESKYMYYLQPDYYGEAVKQFSSFIKSSGRPCAYFQISIDGEEIGTMIFMLYSDIVPRTCENFLRLCKETKGGYSGTPVHRIVKDSWIQCGGFGLKDTELDCENFIVPHDRRGVLGMANDGRHVDCSTQFFVLLQPQPWMACKYVAFGQLIDGEETLKKIENVPEWYESPKQEIIMYKAGILNMDCHDIMINRGANKYIEGHIENLIALGELFYEALLEKVFLEADFRSLNRLQAEMAGEDATGEEAANNIRTTQRFIRKKEEIEKQLEKSQAERSGRATPAADKGENNDFDVEEYEYAPEEYSYKQTTAPASSIVVKPEKPFYIPLTDVPYPGEVDSTFDLKKLLQGDYCLEMDLDKDIGRGKRHKHEEKRLSVPSEIFQALFEGPSSESSSEQSIDSEEEREIKRYLQSNADRVSFAGFTVKAVAKSGKFNLFENQKGSDMITDEVLRKYRIAEEEYKAHRDKKVSISLATAPDTHREIKRRQTGFVRPEDLARIRQFQKESADDDDDDEDDEDDDDYHPYTRQVAISQPDSKDKSAQKKELKRRQTGFVRPADLEKLHIFSKANPDDEDEDDDEPKKSNADRVSFAGFTVKAVAKSGKFNLFENQKGSDMITDEVLRKYRIAEEEYKAHRDKKVSISLATAPDTHREIKRRQTGFVRPEDLARIRQFQKESADDDDDDEDDEDDDDYHPYTRQVAISQPDSKDKSAQKKELKRRQTGFVRPADLEKLHIFSKANPDDEDEDDDEPKKDSRKVSVQEEETETPPERPSVLARLYDEVDTSDLGEGPTLKSMSVRRLTDDNKDRNMYLTFSPSKHLKSTPNSREMYQRRSFSLENLPERSIDQVLLLQHGQGVYRKISSDYVRTIDHIEQKEENSIRSLEYARKRPAISVKDYQKKNREYQENVAKLSIEEKTPKPQAEEEPELLKS</sequence>
<feature type="region of interest" description="Disordered" evidence="1">
    <location>
        <begin position="1047"/>
        <end position="1070"/>
    </location>
</feature>
<evidence type="ECO:0000256" key="1">
    <source>
        <dbReference type="SAM" id="MobiDB-lite"/>
    </source>
</evidence>
<dbReference type="SUPFAM" id="SSF50891">
    <property type="entry name" value="Cyclophilin-like"/>
    <property type="match status" value="1"/>
</dbReference>
<dbReference type="InterPro" id="IPR029000">
    <property type="entry name" value="Cyclophilin-like_dom_sf"/>
</dbReference>
<dbReference type="PROSITE" id="PS50072">
    <property type="entry name" value="CSA_PPIASE_2"/>
    <property type="match status" value="1"/>
</dbReference>
<dbReference type="InterPro" id="IPR002130">
    <property type="entry name" value="Cyclophilin-type_PPIase_dom"/>
</dbReference>
<feature type="domain" description="PPIase cyclophilin-type" evidence="2">
    <location>
        <begin position="176"/>
        <end position="323"/>
    </location>
</feature>
<feature type="region of interest" description="Disordered" evidence="1">
    <location>
        <begin position="921"/>
        <end position="940"/>
    </location>
</feature>
<accession>A0A2A4J2C9</accession>
<dbReference type="PANTHER" id="PTHR11071">
    <property type="entry name" value="PEPTIDYL-PROLYL CIS-TRANS ISOMERASE"/>
    <property type="match status" value="1"/>
</dbReference>
<dbReference type="AlphaFoldDB" id="A0A2A4J2C9"/>
<protein>
    <recommendedName>
        <fullName evidence="2">PPIase cyclophilin-type domain-containing protein</fullName>
    </recommendedName>
</protein>
<feature type="compositionally biased region" description="Basic and acidic residues" evidence="1">
    <location>
        <begin position="410"/>
        <end position="419"/>
    </location>
</feature>
<feature type="compositionally biased region" description="Basic and acidic residues" evidence="1">
    <location>
        <begin position="1051"/>
        <end position="1070"/>
    </location>
</feature>
<feature type="compositionally biased region" description="Basic and acidic residues" evidence="1">
    <location>
        <begin position="675"/>
        <end position="684"/>
    </location>
</feature>
<feature type="compositionally biased region" description="Acidic residues" evidence="1">
    <location>
        <begin position="817"/>
        <end position="831"/>
    </location>
</feature>
<feature type="region of interest" description="Disordered" evidence="1">
    <location>
        <begin position="643"/>
        <end position="729"/>
    </location>
</feature>
<dbReference type="Pfam" id="PF00160">
    <property type="entry name" value="Pro_isomerase"/>
    <property type="match status" value="1"/>
</dbReference>
<dbReference type="EMBL" id="NWSH01003769">
    <property type="protein sequence ID" value="PCG65838.1"/>
    <property type="molecule type" value="Genomic_DNA"/>
</dbReference>
<feature type="region of interest" description="Disordered" evidence="1">
    <location>
        <begin position="618"/>
        <end position="637"/>
    </location>
</feature>
<gene>
    <name evidence="3" type="ORF">B5V51_8567</name>
</gene>
<evidence type="ECO:0000259" key="2">
    <source>
        <dbReference type="PROSITE" id="PS50072"/>
    </source>
</evidence>
<feature type="region of interest" description="Disordered" evidence="1">
    <location>
        <begin position="410"/>
        <end position="433"/>
    </location>
</feature>
<dbReference type="PRINTS" id="PR00153">
    <property type="entry name" value="CSAPPISMRASE"/>
</dbReference>